<dbReference type="SUPFAM" id="SSF46458">
    <property type="entry name" value="Globin-like"/>
    <property type="match status" value="1"/>
</dbReference>
<dbReference type="PANTHER" id="PTHR46298">
    <property type="entry name" value="ANDROGLOBIN"/>
    <property type="match status" value="1"/>
</dbReference>
<feature type="compositionally biased region" description="Basic and acidic residues" evidence="2">
    <location>
        <begin position="1305"/>
        <end position="1322"/>
    </location>
</feature>
<reference evidence="5" key="1">
    <citation type="submission" date="2021-03" db="EMBL/GenBank/DDBJ databases">
        <authorList>
            <person name="Bekaert M."/>
        </authorList>
    </citation>
    <scope>NUCLEOTIDE SEQUENCE</scope>
</reference>
<feature type="compositionally biased region" description="Basic and acidic residues" evidence="2">
    <location>
        <begin position="52"/>
        <end position="67"/>
    </location>
</feature>
<feature type="region of interest" description="Disordered" evidence="2">
    <location>
        <begin position="447"/>
        <end position="676"/>
    </location>
</feature>
<dbReference type="PROSITE" id="PS50203">
    <property type="entry name" value="CALPAIN_CAT"/>
    <property type="match status" value="1"/>
</dbReference>
<evidence type="ECO:0000259" key="4">
    <source>
        <dbReference type="PROSITE" id="PS52042"/>
    </source>
</evidence>
<feature type="compositionally biased region" description="Polar residues" evidence="2">
    <location>
        <begin position="10"/>
        <end position="19"/>
    </location>
</feature>
<dbReference type="OrthoDB" id="9374162at2759"/>
<feature type="compositionally biased region" description="Basic and acidic residues" evidence="2">
    <location>
        <begin position="753"/>
        <end position="774"/>
    </location>
</feature>
<dbReference type="InterPro" id="IPR012292">
    <property type="entry name" value="Globin/Proto"/>
</dbReference>
<evidence type="ECO:0000259" key="3">
    <source>
        <dbReference type="PROSITE" id="PS50203"/>
    </source>
</evidence>
<evidence type="ECO:0000313" key="5">
    <source>
        <dbReference type="EMBL" id="CAG2214030.1"/>
    </source>
</evidence>
<dbReference type="PANTHER" id="PTHR46298:SF1">
    <property type="entry name" value="ANDROGLOBIN"/>
    <property type="match status" value="1"/>
</dbReference>
<feature type="compositionally biased region" description="Basic and acidic residues" evidence="2">
    <location>
        <begin position="1672"/>
        <end position="1687"/>
    </location>
</feature>
<name>A0A8S3RWL6_MYTED</name>
<feature type="compositionally biased region" description="Basic and acidic residues" evidence="2">
    <location>
        <begin position="1395"/>
        <end position="1412"/>
    </location>
</feature>
<dbReference type="Proteomes" id="UP000683360">
    <property type="component" value="Unassembled WGS sequence"/>
</dbReference>
<dbReference type="PROSITE" id="PS52042">
    <property type="entry name" value="GLOBIN_CP_ADGB"/>
    <property type="match status" value="1"/>
</dbReference>
<feature type="compositionally biased region" description="Basic and acidic residues" evidence="2">
    <location>
        <begin position="1463"/>
        <end position="1478"/>
    </location>
</feature>
<feature type="domain" description="Globin" evidence="4">
    <location>
        <begin position="853"/>
        <end position="1086"/>
    </location>
</feature>
<feature type="region of interest" description="Disordered" evidence="2">
    <location>
        <begin position="747"/>
        <end position="776"/>
    </location>
</feature>
<keyword evidence="6" id="KW-1185">Reference proteome</keyword>
<evidence type="ECO:0000256" key="1">
    <source>
        <dbReference type="PROSITE-ProRule" id="PRU00239"/>
    </source>
</evidence>
<feature type="region of interest" description="Disordered" evidence="2">
    <location>
        <begin position="1672"/>
        <end position="1707"/>
    </location>
</feature>
<comment type="caution">
    <text evidence="1">Lacks conserved residue(s) required for the propagation of feature annotation.</text>
</comment>
<feature type="region of interest" description="Disordered" evidence="2">
    <location>
        <begin position="970"/>
        <end position="1019"/>
    </location>
</feature>
<feature type="compositionally biased region" description="Basic and acidic residues" evidence="2">
    <location>
        <begin position="606"/>
        <end position="629"/>
    </location>
</feature>
<evidence type="ECO:0000256" key="2">
    <source>
        <dbReference type="SAM" id="MobiDB-lite"/>
    </source>
</evidence>
<dbReference type="CDD" id="cd22307">
    <property type="entry name" value="Adgb_C_mid-like"/>
    <property type="match status" value="1"/>
</dbReference>
<comment type="caution">
    <text evidence="5">The sequence shown here is derived from an EMBL/GenBank/DDBJ whole genome shotgun (WGS) entry which is preliminary data.</text>
</comment>
<feature type="compositionally biased region" description="Basic and acidic residues" evidence="2">
    <location>
        <begin position="660"/>
        <end position="676"/>
    </location>
</feature>
<feature type="region of interest" description="Disordered" evidence="2">
    <location>
        <begin position="1395"/>
        <end position="1478"/>
    </location>
</feature>
<dbReference type="Pfam" id="PF22070">
    <property type="entry name" value="Androglobin_V"/>
    <property type="match status" value="1"/>
</dbReference>
<feature type="compositionally biased region" description="Basic and acidic residues" evidence="2">
    <location>
        <begin position="510"/>
        <end position="522"/>
    </location>
</feature>
<sequence>MASKGAKKGASTNRVSSATPREAASIAASAGGTNSTRPQVKIWPEWTESELAAEKWDGKGGKTEKGKSPVASQLFDDPEGKIDMPSSLKVAKWVRAVDFMAEKVDSTPVVVDPDGMASFDLIKANEHIHESELMRYIISQVSALWEMSLTQNPPTESVDPAIPMEALAHTWRPWEHIYTSKPQKGPHVPQYSAYGKYVVKLYWMGCWRKLTVDDSLPLDENDRLLLPATTMSHELWPMLLTKALIKIASLDYAGGSSSSEFGDCSIVQCLTGWIPESIPLQYGHVKEVWELLKVSLPEWKLPLQEWEKELLEQQELEKKGDEASSPELAKEDKSEKDASSKAEKDPKAKDGKDKGKDPKEKEKGKDKDKKDKDKDKDKKGDKEKTGLEDNIVPEKPEVVVFATYWSPSKYPVKVSVMGEMANASEKLRQNGLSHLYPHPVCITQTRSCPLEPPPPPEKIPAWKLIRPKKKKTTPSDEPVAEPEPPKPIECLEITSPFVNYKVSPVPIPTETHRPKSSLERGGTRSRPGTANPIEETDENAPEQEVKKVEEVVKPPEEPVPVEEPVEPVEKPSTPGKEKRKSSGTKRDKDIASREASPGPKKGSAGKPERTKSARSESRSSKTDEKEKPKAPPSESGGLAPPPPADSNATTPDPNAEEGAGEEKPEEEKTPDNDASKPKKVWLDFEQFCKCFKTYNIYHKPNTYKYNHKHGDLKSSGDDRSPNYLFVDNLKPTDIVILFSAISRLHEPPPLAVDEPKKPHTAGKRGDKPDLEKDTTNMTDLTIDGSVVGRTPAPPPPVTPGTLVAEPYSWKSLVTGQPILRLRTTGNRAAVLSLPPGRHVLRFMMSSPLGHTVHLCSTIPFVFGDEESVMKELRKESCRFVDNATQVINCIGKCINSFSDPEGFKQNWEELVTCHCPYRYDKTMSKQHHFQIFNQALYHTLKDGLSEMLSHDLAFAWRTFTFDAVTKNILGLPTSSRPGTGGSTRSATKPVKGEKDKDKKGDADKKREADKAENQWANREMTPDEQIALVKIQRNWRGSWVRKMTQARTPGTEVNKKVSETLQKSWAVLEQNAEQYGLSLFRFFWNYNPFHKDEWNKISYDDYSGQYPDHPPNSWFVVFRDIFHVTEEMLAVPKMYVGINTCMLQVINNDTGEEIPRVFQKVAPHVYKKNKKGYTFVATARTTDQGIPSGRWRMRMIGSLSPLPKPDPSNPSKSELNSNFRCIEEKDYYIPNPKNVILRYTVKVLEDHVGSIQLNTSKTDVYIKLTVLDKNVEVASTTGKGHAVLPAFIFYRDYDPNDPRPSSRASNKDSKEKGGKGGSKENVGKGGKRTSSAKSIERTASRSSHHSDAALSDGEGDQEVKSHKYVIQATVEKDSWPLGESSWAFVQMLKEMEKNDLKIANKERPASPPKQEKVPASASTNKSGAKGGKGGKDKGKDKDKDGKGSRPPSQAFDQSKPHWTLRVVSDDKESENIEVKKDTERADEIRAMKKAWETAQPGRAAKALQSRLKYLSTHTIKLHPDKEEEEGGEEKKSEEEGDVMPPPTPMSLHEAGDENLTLEPPRPPTPKEMLAPLDVSPFIRKGSREPRYLDDEEIRRRDEEQKQEVDEYNQFRNQVKTWRDTDKQNRNQIKIRQLEECEELQVILDKAREEINKPREAFRQTYLEAERKRLEDLAEKEAASKAESETKSPKRGKSAKGNKSPGWGKKKK</sequence>
<dbReference type="InterPro" id="IPR054095">
    <property type="entry name" value="Androglobin_V"/>
</dbReference>
<dbReference type="Pfam" id="PF00648">
    <property type="entry name" value="Peptidase_C2"/>
    <property type="match status" value="1"/>
</dbReference>
<dbReference type="EMBL" id="CAJPWZ010001397">
    <property type="protein sequence ID" value="CAG2214030.1"/>
    <property type="molecule type" value="Genomic_DNA"/>
</dbReference>
<dbReference type="Pfam" id="PF22069">
    <property type="entry name" value="Androglobin_IV"/>
    <property type="match status" value="1"/>
</dbReference>
<dbReference type="GO" id="GO:0006508">
    <property type="term" value="P:proteolysis"/>
    <property type="evidence" value="ECO:0007669"/>
    <property type="project" value="InterPro"/>
</dbReference>
<accession>A0A8S3RWL6</accession>
<dbReference type="InterPro" id="IPR009050">
    <property type="entry name" value="Globin-like_sf"/>
</dbReference>
<dbReference type="InterPro" id="IPR001300">
    <property type="entry name" value="Peptidase_C2_calpain_cat"/>
</dbReference>
<feature type="compositionally biased region" description="Basic and acidic residues" evidence="2">
    <location>
        <begin position="1429"/>
        <end position="1443"/>
    </location>
</feature>
<feature type="region of interest" description="Disordered" evidence="2">
    <location>
        <begin position="1513"/>
        <end position="1604"/>
    </location>
</feature>
<dbReference type="GO" id="GO:0020037">
    <property type="term" value="F:heme binding"/>
    <property type="evidence" value="ECO:0007669"/>
    <property type="project" value="InterPro"/>
</dbReference>
<feature type="compositionally biased region" description="Basic and acidic residues" evidence="2">
    <location>
        <begin position="543"/>
        <end position="556"/>
    </location>
</feature>
<feature type="compositionally biased region" description="Basic and acidic residues" evidence="2">
    <location>
        <begin position="1581"/>
        <end position="1604"/>
    </location>
</feature>
<proteinExistence type="predicted"/>
<dbReference type="InterPro" id="IPR054093">
    <property type="entry name" value="Androglobin_II"/>
</dbReference>
<feature type="region of interest" description="Disordered" evidence="2">
    <location>
        <begin position="1295"/>
        <end position="1359"/>
    </location>
</feature>
<dbReference type="InterPro" id="IPR057249">
    <property type="entry name" value="Globin_CP_ADGB"/>
</dbReference>
<dbReference type="InterPro" id="IPR053033">
    <property type="entry name" value="Androglobin-like"/>
</dbReference>
<protein>
    <submittedName>
        <fullName evidence="5">Androglobin</fullName>
    </submittedName>
</protein>
<dbReference type="InterPro" id="IPR054094">
    <property type="entry name" value="Androglobin_IV"/>
</dbReference>
<feature type="region of interest" description="Disordered" evidence="2">
    <location>
        <begin position="1"/>
        <end position="79"/>
    </location>
</feature>
<dbReference type="InterPro" id="IPR038765">
    <property type="entry name" value="Papain-like_cys_pep_sf"/>
</dbReference>
<evidence type="ECO:0000313" key="6">
    <source>
        <dbReference type="Proteomes" id="UP000683360"/>
    </source>
</evidence>
<feature type="compositionally biased region" description="Low complexity" evidence="2">
    <location>
        <begin position="972"/>
        <end position="985"/>
    </location>
</feature>
<dbReference type="Pfam" id="PF22068">
    <property type="entry name" value="Androglobin_II"/>
    <property type="match status" value="1"/>
</dbReference>
<dbReference type="SUPFAM" id="SSF54001">
    <property type="entry name" value="Cysteine proteinases"/>
    <property type="match status" value="1"/>
</dbReference>
<dbReference type="GO" id="GO:0019825">
    <property type="term" value="F:oxygen binding"/>
    <property type="evidence" value="ECO:0007669"/>
    <property type="project" value="InterPro"/>
</dbReference>
<organism evidence="5 6">
    <name type="scientific">Mytilus edulis</name>
    <name type="common">Blue mussel</name>
    <dbReference type="NCBI Taxonomy" id="6550"/>
    <lineage>
        <taxon>Eukaryota</taxon>
        <taxon>Metazoa</taxon>
        <taxon>Spiralia</taxon>
        <taxon>Lophotrochozoa</taxon>
        <taxon>Mollusca</taxon>
        <taxon>Bivalvia</taxon>
        <taxon>Autobranchia</taxon>
        <taxon>Pteriomorphia</taxon>
        <taxon>Mytilida</taxon>
        <taxon>Mytiloidea</taxon>
        <taxon>Mytilidae</taxon>
        <taxon>Mytilinae</taxon>
        <taxon>Mytilus</taxon>
    </lineage>
</organism>
<dbReference type="PROSITE" id="PS50096">
    <property type="entry name" value="IQ"/>
    <property type="match status" value="1"/>
</dbReference>
<feature type="compositionally biased region" description="Basic and acidic residues" evidence="2">
    <location>
        <begin position="990"/>
        <end position="1012"/>
    </location>
</feature>
<dbReference type="GO" id="GO:0004198">
    <property type="term" value="F:calcium-dependent cysteine-type endopeptidase activity"/>
    <property type="evidence" value="ECO:0007669"/>
    <property type="project" value="InterPro"/>
</dbReference>
<feature type="region of interest" description="Disordered" evidence="2">
    <location>
        <begin position="314"/>
        <end position="393"/>
    </location>
</feature>
<dbReference type="Gene3D" id="1.10.490.10">
    <property type="entry name" value="Globins"/>
    <property type="match status" value="1"/>
</dbReference>
<gene>
    <name evidence="5" type="ORF">MEDL_27869</name>
</gene>
<feature type="compositionally biased region" description="Basic and acidic residues" evidence="2">
    <location>
        <begin position="1334"/>
        <end position="1347"/>
    </location>
</feature>
<feature type="domain" description="Calpain catalytic" evidence="3">
    <location>
        <begin position="190"/>
        <end position="292"/>
    </location>
</feature>